<dbReference type="InterPro" id="IPR036513">
    <property type="entry name" value="STAS_dom_sf"/>
</dbReference>
<dbReference type="Pfam" id="PF00916">
    <property type="entry name" value="Sulfate_transp"/>
    <property type="match status" value="1"/>
</dbReference>
<dbReference type="InterPro" id="IPR001902">
    <property type="entry name" value="SLC26A/SulP_fam"/>
</dbReference>
<dbReference type="PROSITE" id="PS50801">
    <property type="entry name" value="STAS"/>
    <property type="match status" value="1"/>
</dbReference>
<dbReference type="CDD" id="cd07042">
    <property type="entry name" value="STAS_SulP_like_sulfate_transporter"/>
    <property type="match status" value="1"/>
</dbReference>
<keyword evidence="3 5" id="KW-1133">Transmembrane helix</keyword>
<sequence>MGGAAITIALQQLKGFLGIKHFTKKMDIVSVMKSVFGSIEHGWNWQTIVIGASFLAFLLSAKYLGKNNKKLYWVSAIAPLISVILSTLFVYIAHADKEGVAIVKHIEKGINPLSVNEIYFSGENLLKGFRIGIVAGMIALTVLFRVQLSQYLLLRSFFNVTDIDTSGIHAFEELYRSLVKRDVQLVLANPGRLVLDKLYSSGFPDLIGENKIFLTVAVLADAVLTCSPKIVQEV</sequence>
<dbReference type="PANTHER" id="PTHR11814">
    <property type="entry name" value="SULFATE TRANSPORTER"/>
    <property type="match status" value="1"/>
</dbReference>
<dbReference type="EMBL" id="PKPP01011059">
    <property type="protein sequence ID" value="PWA44864.1"/>
    <property type="molecule type" value="Genomic_DNA"/>
</dbReference>
<protein>
    <submittedName>
        <fullName evidence="7">Sulfate transporter 1,2</fullName>
    </submittedName>
</protein>
<evidence type="ECO:0000256" key="5">
    <source>
        <dbReference type="SAM" id="Phobius"/>
    </source>
</evidence>
<reference evidence="7 8" key="1">
    <citation type="journal article" date="2018" name="Mol. Plant">
        <title>The genome of Artemisia annua provides insight into the evolution of Asteraceae family and artemisinin biosynthesis.</title>
        <authorList>
            <person name="Shen Q."/>
            <person name="Zhang L."/>
            <person name="Liao Z."/>
            <person name="Wang S."/>
            <person name="Yan T."/>
            <person name="Shi P."/>
            <person name="Liu M."/>
            <person name="Fu X."/>
            <person name="Pan Q."/>
            <person name="Wang Y."/>
            <person name="Lv Z."/>
            <person name="Lu X."/>
            <person name="Zhang F."/>
            <person name="Jiang W."/>
            <person name="Ma Y."/>
            <person name="Chen M."/>
            <person name="Hao X."/>
            <person name="Li L."/>
            <person name="Tang Y."/>
            <person name="Lv G."/>
            <person name="Zhou Y."/>
            <person name="Sun X."/>
            <person name="Brodelius P.E."/>
            <person name="Rose J.K.C."/>
            <person name="Tang K."/>
        </authorList>
    </citation>
    <scope>NUCLEOTIDE SEQUENCE [LARGE SCALE GENOMIC DNA]</scope>
    <source>
        <strain evidence="8">cv. Huhao1</strain>
        <tissue evidence="7">Leaf</tissue>
    </source>
</reference>
<feature type="domain" description="STAS" evidence="6">
    <location>
        <begin position="159"/>
        <end position="223"/>
    </location>
</feature>
<dbReference type="InterPro" id="IPR011547">
    <property type="entry name" value="SLC26A/SulP_dom"/>
</dbReference>
<evidence type="ECO:0000313" key="8">
    <source>
        <dbReference type="Proteomes" id="UP000245207"/>
    </source>
</evidence>
<dbReference type="Proteomes" id="UP000245207">
    <property type="component" value="Unassembled WGS sequence"/>
</dbReference>
<comment type="caution">
    <text evidence="7">The sequence shown here is derived from an EMBL/GenBank/DDBJ whole genome shotgun (WGS) entry which is preliminary data.</text>
</comment>
<evidence type="ECO:0000259" key="6">
    <source>
        <dbReference type="PROSITE" id="PS50801"/>
    </source>
</evidence>
<dbReference type="Gene3D" id="3.30.750.24">
    <property type="entry name" value="STAS domain"/>
    <property type="match status" value="1"/>
</dbReference>
<dbReference type="GO" id="GO:0055085">
    <property type="term" value="P:transmembrane transport"/>
    <property type="evidence" value="ECO:0007669"/>
    <property type="project" value="InterPro"/>
</dbReference>
<dbReference type="GO" id="GO:0016020">
    <property type="term" value="C:membrane"/>
    <property type="evidence" value="ECO:0007669"/>
    <property type="project" value="UniProtKB-SubCell"/>
</dbReference>
<dbReference type="STRING" id="35608.A0A2U1L798"/>
<keyword evidence="2 5" id="KW-0812">Transmembrane</keyword>
<feature type="transmembrane region" description="Helical" evidence="5">
    <location>
        <begin position="43"/>
        <end position="64"/>
    </location>
</feature>
<dbReference type="Pfam" id="PF01740">
    <property type="entry name" value="STAS"/>
    <property type="match status" value="1"/>
</dbReference>
<evidence type="ECO:0000256" key="1">
    <source>
        <dbReference type="ARBA" id="ARBA00004141"/>
    </source>
</evidence>
<feature type="transmembrane region" description="Helical" evidence="5">
    <location>
        <begin position="129"/>
        <end position="148"/>
    </location>
</feature>
<accession>A0A2U1L798</accession>
<organism evidence="7 8">
    <name type="scientific">Artemisia annua</name>
    <name type="common">Sweet wormwood</name>
    <dbReference type="NCBI Taxonomy" id="35608"/>
    <lineage>
        <taxon>Eukaryota</taxon>
        <taxon>Viridiplantae</taxon>
        <taxon>Streptophyta</taxon>
        <taxon>Embryophyta</taxon>
        <taxon>Tracheophyta</taxon>
        <taxon>Spermatophyta</taxon>
        <taxon>Magnoliopsida</taxon>
        <taxon>eudicotyledons</taxon>
        <taxon>Gunneridae</taxon>
        <taxon>Pentapetalae</taxon>
        <taxon>asterids</taxon>
        <taxon>campanulids</taxon>
        <taxon>Asterales</taxon>
        <taxon>Asteraceae</taxon>
        <taxon>Asteroideae</taxon>
        <taxon>Anthemideae</taxon>
        <taxon>Artemisiinae</taxon>
        <taxon>Artemisia</taxon>
    </lineage>
</organism>
<dbReference type="InterPro" id="IPR002645">
    <property type="entry name" value="STAS_dom"/>
</dbReference>
<comment type="subcellular location">
    <subcellularLocation>
        <location evidence="1">Membrane</location>
        <topology evidence="1">Multi-pass membrane protein</topology>
    </subcellularLocation>
</comment>
<name>A0A2U1L798_ARTAN</name>
<evidence type="ECO:0000256" key="4">
    <source>
        <dbReference type="ARBA" id="ARBA00023136"/>
    </source>
</evidence>
<dbReference type="SUPFAM" id="SSF52091">
    <property type="entry name" value="SpoIIaa-like"/>
    <property type="match status" value="1"/>
</dbReference>
<proteinExistence type="predicted"/>
<evidence type="ECO:0000313" key="7">
    <source>
        <dbReference type="EMBL" id="PWA44864.1"/>
    </source>
</evidence>
<evidence type="ECO:0000256" key="2">
    <source>
        <dbReference type="ARBA" id="ARBA00022692"/>
    </source>
</evidence>
<dbReference type="AlphaFoldDB" id="A0A2U1L798"/>
<feature type="transmembrane region" description="Helical" evidence="5">
    <location>
        <begin position="71"/>
        <end position="93"/>
    </location>
</feature>
<gene>
    <name evidence="7" type="ORF">CTI12_AA523430</name>
</gene>
<dbReference type="OrthoDB" id="288203at2759"/>
<keyword evidence="4 5" id="KW-0472">Membrane</keyword>
<keyword evidence="8" id="KW-1185">Reference proteome</keyword>
<evidence type="ECO:0000256" key="3">
    <source>
        <dbReference type="ARBA" id="ARBA00022989"/>
    </source>
</evidence>